<gene>
    <name evidence="1" type="ORF">QFC24_000961</name>
</gene>
<sequence length="366" mass="39370">MTRTTHHSHPTPAFPVFCMAFTDDESLLLGGGGGASRTGIVNKLKLFAVDKGGKKFEGVKEYIFENGADSPNTLAVDSSRKQVIVGVNEAESSIQNSPKRGNKHCRVLSFAGEQFEPIAAVQTIEEPWSDNYPYQAAATNYDGTFSAVTVLSYPDLHVIEKDVLHSKGGSGGEVVDLDWSGDGAWLAITTPLGIDLYSVSLPKSTGLADEKGTASEAMPDISFRQTILPPSLDLNPVVFRSARFARNQPGSIGSDFQIPATLHCILNSKAQPKARSRSSGKRAPSTEKAFACNLSLVKPKPSPVTNKGEKMNDKDDVMEPKGSNDKAVDQELGKWDVVARRDVGNKPVTALELRYDNKGSKAVHPA</sequence>
<name>A0ACC2XU91_9TREE</name>
<reference evidence="1" key="1">
    <citation type="submission" date="2023-04" db="EMBL/GenBank/DDBJ databases">
        <title>Draft Genome sequencing of Naganishia species isolated from polar environments using Oxford Nanopore Technology.</title>
        <authorList>
            <person name="Leo P."/>
            <person name="Venkateswaran K."/>
        </authorList>
    </citation>
    <scope>NUCLEOTIDE SEQUENCE</scope>
    <source>
        <strain evidence="1">DBVPG 5303</strain>
    </source>
</reference>
<accession>A0ACC2XU91</accession>
<evidence type="ECO:0000313" key="2">
    <source>
        <dbReference type="Proteomes" id="UP001234202"/>
    </source>
</evidence>
<proteinExistence type="predicted"/>
<keyword evidence="2" id="KW-1185">Reference proteome</keyword>
<dbReference type="EMBL" id="JASBWV010000002">
    <property type="protein sequence ID" value="KAJ9127552.1"/>
    <property type="molecule type" value="Genomic_DNA"/>
</dbReference>
<protein>
    <submittedName>
        <fullName evidence="1">Uncharacterized protein</fullName>
    </submittedName>
</protein>
<evidence type="ECO:0000313" key="1">
    <source>
        <dbReference type="EMBL" id="KAJ9127552.1"/>
    </source>
</evidence>
<comment type="caution">
    <text evidence="1">The sequence shown here is derived from an EMBL/GenBank/DDBJ whole genome shotgun (WGS) entry which is preliminary data.</text>
</comment>
<dbReference type="Proteomes" id="UP001234202">
    <property type="component" value="Unassembled WGS sequence"/>
</dbReference>
<organism evidence="1 2">
    <name type="scientific">Naganishia onofrii</name>
    <dbReference type="NCBI Taxonomy" id="1851511"/>
    <lineage>
        <taxon>Eukaryota</taxon>
        <taxon>Fungi</taxon>
        <taxon>Dikarya</taxon>
        <taxon>Basidiomycota</taxon>
        <taxon>Agaricomycotina</taxon>
        <taxon>Tremellomycetes</taxon>
        <taxon>Filobasidiales</taxon>
        <taxon>Filobasidiaceae</taxon>
        <taxon>Naganishia</taxon>
    </lineage>
</organism>